<gene>
    <name evidence="4" type="ORF">TR51_17005</name>
</gene>
<name>A0A0D0Q0M8_KITGR</name>
<dbReference type="InterPro" id="IPR008218">
    <property type="entry name" value="ATPase_V1-cplx_f_g_su"/>
</dbReference>
<evidence type="ECO:0000256" key="1">
    <source>
        <dbReference type="ARBA" id="ARBA00010148"/>
    </source>
</evidence>
<dbReference type="OrthoDB" id="4246289at2"/>
<keyword evidence="3" id="KW-0406">Ion transport</keyword>
<dbReference type="STRING" id="2064.TR51_17005"/>
<dbReference type="SUPFAM" id="SSF159468">
    <property type="entry name" value="AtpF-like"/>
    <property type="match status" value="1"/>
</dbReference>
<organism evidence="4 5">
    <name type="scientific">Kitasatospora griseola</name>
    <name type="common">Streptomyces griseolosporeus</name>
    <dbReference type="NCBI Taxonomy" id="2064"/>
    <lineage>
        <taxon>Bacteria</taxon>
        <taxon>Bacillati</taxon>
        <taxon>Actinomycetota</taxon>
        <taxon>Actinomycetes</taxon>
        <taxon>Kitasatosporales</taxon>
        <taxon>Streptomycetaceae</taxon>
        <taxon>Kitasatospora</taxon>
    </lineage>
</organism>
<proteinExistence type="inferred from homology"/>
<dbReference type="PATRIC" id="fig|2064.6.peg.3648"/>
<evidence type="ECO:0000313" key="4">
    <source>
        <dbReference type="EMBL" id="KIQ66082.1"/>
    </source>
</evidence>
<evidence type="ECO:0000256" key="2">
    <source>
        <dbReference type="ARBA" id="ARBA00022448"/>
    </source>
</evidence>
<keyword evidence="5" id="KW-1185">Reference proteome</keyword>
<dbReference type="InterPro" id="IPR036906">
    <property type="entry name" value="ATPase_V1_fsu_sf"/>
</dbReference>
<comment type="similarity">
    <text evidence="1">Belongs to the V-ATPase F subunit family.</text>
</comment>
<dbReference type="Pfam" id="PF01990">
    <property type="entry name" value="ATP-synt_F"/>
    <property type="match status" value="1"/>
</dbReference>
<evidence type="ECO:0000313" key="5">
    <source>
        <dbReference type="Proteomes" id="UP000032066"/>
    </source>
</evidence>
<dbReference type="GO" id="GO:0046961">
    <property type="term" value="F:proton-transporting ATPase activity, rotational mechanism"/>
    <property type="evidence" value="ECO:0007669"/>
    <property type="project" value="InterPro"/>
</dbReference>
<dbReference type="AlphaFoldDB" id="A0A0D0Q0M8"/>
<accession>A0A0D0Q0M8</accession>
<evidence type="ECO:0008006" key="6">
    <source>
        <dbReference type="Google" id="ProtNLM"/>
    </source>
</evidence>
<evidence type="ECO:0000256" key="3">
    <source>
        <dbReference type="ARBA" id="ARBA00023065"/>
    </source>
</evidence>
<dbReference type="Proteomes" id="UP000032066">
    <property type="component" value="Unassembled WGS sequence"/>
</dbReference>
<keyword evidence="2" id="KW-0813">Transport</keyword>
<sequence>MTMGEVAAIGERLRVAGLALAGVTVHVAEEPEAVRRAWRNLSGDVAFVIVTPAAADALGPTGRESTHPLIAVMPP</sequence>
<dbReference type="Gene3D" id="3.40.50.10580">
    <property type="entry name" value="ATPase, V1 complex, subunit F"/>
    <property type="match status" value="1"/>
</dbReference>
<comment type="caution">
    <text evidence="4">The sequence shown here is derived from an EMBL/GenBank/DDBJ whole genome shotgun (WGS) entry which is preliminary data.</text>
</comment>
<reference evidence="4 5" key="1">
    <citation type="submission" date="2015-02" db="EMBL/GenBank/DDBJ databases">
        <title>Draft genome sequence of Kitasatospora griseola MF730-N6, a bafilomycin, terpentecin and satosporin producer.</title>
        <authorList>
            <person name="Arens J.C."/>
            <person name="Haltli B."/>
            <person name="Kerr R.G."/>
        </authorList>
    </citation>
    <scope>NUCLEOTIDE SEQUENCE [LARGE SCALE GENOMIC DNA]</scope>
    <source>
        <strain evidence="4 5">MF730-N6</strain>
    </source>
</reference>
<dbReference type="EMBL" id="JXZB01000002">
    <property type="protein sequence ID" value="KIQ66082.1"/>
    <property type="molecule type" value="Genomic_DNA"/>
</dbReference>
<protein>
    <recommendedName>
        <fullName evidence="6">ATP synthase subunit F</fullName>
    </recommendedName>
</protein>